<dbReference type="EMBL" id="CP039396">
    <property type="protein sequence ID" value="QCD42358.1"/>
    <property type="molecule type" value="Genomic_DNA"/>
</dbReference>
<name>A0A4V1D3A8_9BACT</name>
<proteinExistence type="predicted"/>
<gene>
    <name evidence="1" type="ORF">E7747_08715</name>
</gene>
<dbReference type="SUPFAM" id="SSF52058">
    <property type="entry name" value="L domain-like"/>
    <property type="match status" value="1"/>
</dbReference>
<dbReference type="InterPro" id="IPR032675">
    <property type="entry name" value="LRR_dom_sf"/>
</dbReference>
<dbReference type="PANTHER" id="PTHR45661">
    <property type="entry name" value="SURFACE ANTIGEN"/>
    <property type="match status" value="1"/>
</dbReference>
<dbReference type="AlphaFoldDB" id="A0A4V1D3A8"/>
<accession>A0A4V1D3A8</accession>
<sequence>MKSIVLPSSIIEIEENAFACCYLEEIKLNEGLKMIGEDAFVSSNLEKITIPSSVSSIQDKAFSNCSKLREVILGNGLKLIGENAFSSCWELSKITSLNPIPPIISSNTFEYSTYRNASLFVSEEAYYDYKAAQYWSSFKQMETSGLDSIITDIDYAQPIEIYNLKGIKIGVSTNNLDAGVYIVRQGAKTRKIIVK</sequence>
<dbReference type="InterPro" id="IPR053139">
    <property type="entry name" value="Surface_bspA-like"/>
</dbReference>
<dbReference type="InterPro" id="IPR026906">
    <property type="entry name" value="LRR_5"/>
</dbReference>
<dbReference type="Gene3D" id="3.80.10.10">
    <property type="entry name" value="Ribonuclease Inhibitor"/>
    <property type="match status" value="1"/>
</dbReference>
<evidence type="ECO:0000313" key="1">
    <source>
        <dbReference type="EMBL" id="QCD42358.1"/>
    </source>
</evidence>
<organism evidence="1 2">
    <name type="scientific">Duncaniella dubosii</name>
    <dbReference type="NCBI Taxonomy" id="2518971"/>
    <lineage>
        <taxon>Bacteria</taxon>
        <taxon>Pseudomonadati</taxon>
        <taxon>Bacteroidota</taxon>
        <taxon>Bacteroidia</taxon>
        <taxon>Bacteroidales</taxon>
        <taxon>Muribaculaceae</taxon>
        <taxon>Duncaniella</taxon>
    </lineage>
</organism>
<evidence type="ECO:0008006" key="3">
    <source>
        <dbReference type="Google" id="ProtNLM"/>
    </source>
</evidence>
<evidence type="ECO:0000313" key="2">
    <source>
        <dbReference type="Proteomes" id="UP000297149"/>
    </source>
</evidence>
<dbReference type="RefSeq" id="WP_136415463.1">
    <property type="nucleotide sequence ID" value="NZ_CP039396.1"/>
</dbReference>
<dbReference type="KEGG" id="ddb:E7747_08715"/>
<dbReference type="Pfam" id="PF13306">
    <property type="entry name" value="LRR_5"/>
    <property type="match status" value="1"/>
</dbReference>
<keyword evidence="2" id="KW-1185">Reference proteome</keyword>
<reference evidence="2" key="1">
    <citation type="submission" date="2019-02" db="EMBL/GenBank/DDBJ databases">
        <title>Isolation and identification of novel species under the genus Muribaculum.</title>
        <authorList>
            <person name="Miyake S."/>
            <person name="Ding Y."/>
            <person name="Low A."/>
            <person name="Soh M."/>
            <person name="Seedorf H."/>
        </authorList>
    </citation>
    <scope>NUCLEOTIDE SEQUENCE [LARGE SCALE GENOMIC DNA]</scope>
    <source>
        <strain evidence="2">H5</strain>
    </source>
</reference>
<dbReference type="PANTHER" id="PTHR45661:SF3">
    <property type="entry name" value="IG-LIKE DOMAIN-CONTAINING PROTEIN"/>
    <property type="match status" value="1"/>
</dbReference>
<protein>
    <recommendedName>
        <fullName evidence="3">Leucine-rich repeat domain-containing protein</fullName>
    </recommendedName>
</protein>
<dbReference type="Proteomes" id="UP000297149">
    <property type="component" value="Chromosome"/>
</dbReference>